<sequence length="60" mass="6727">MKPAGPTEKFSWPPRKDMLWIAKLNNVAKLLDAPELVELTIFPSHQLAASAGWCKNRPVL</sequence>
<organism evidence="1 2">
    <name type="scientific">Romanomermis culicivorax</name>
    <name type="common">Nematode worm</name>
    <dbReference type="NCBI Taxonomy" id="13658"/>
    <lineage>
        <taxon>Eukaryota</taxon>
        <taxon>Metazoa</taxon>
        <taxon>Ecdysozoa</taxon>
        <taxon>Nematoda</taxon>
        <taxon>Enoplea</taxon>
        <taxon>Dorylaimia</taxon>
        <taxon>Mermithida</taxon>
        <taxon>Mermithoidea</taxon>
        <taxon>Mermithidae</taxon>
        <taxon>Romanomermis</taxon>
    </lineage>
</organism>
<proteinExistence type="predicted"/>
<evidence type="ECO:0000313" key="2">
    <source>
        <dbReference type="WBParaSite" id="nRc.2.0.1.t14713-RA"/>
    </source>
</evidence>
<dbReference type="WBParaSite" id="nRc.2.0.1.t14713-RA">
    <property type="protein sequence ID" value="nRc.2.0.1.t14713-RA"/>
    <property type="gene ID" value="nRc.2.0.1.g14713"/>
</dbReference>
<dbReference type="AlphaFoldDB" id="A0A915IMM9"/>
<accession>A0A915IMM9</accession>
<name>A0A915IMM9_ROMCU</name>
<protein>
    <submittedName>
        <fullName evidence="2">Uncharacterized protein</fullName>
    </submittedName>
</protein>
<keyword evidence="1" id="KW-1185">Reference proteome</keyword>
<reference evidence="2" key="1">
    <citation type="submission" date="2022-11" db="UniProtKB">
        <authorList>
            <consortium name="WormBaseParasite"/>
        </authorList>
    </citation>
    <scope>IDENTIFICATION</scope>
</reference>
<dbReference type="Proteomes" id="UP000887565">
    <property type="component" value="Unplaced"/>
</dbReference>
<evidence type="ECO:0000313" key="1">
    <source>
        <dbReference type="Proteomes" id="UP000887565"/>
    </source>
</evidence>